<gene>
    <name evidence="1" type="ORF">O6H91_11G030200</name>
</gene>
<reference evidence="2" key="1">
    <citation type="journal article" date="2024" name="Proc. Natl. Acad. Sci. U.S.A.">
        <title>Extraordinary preservation of gene collinearity over three hundred million years revealed in homosporous lycophytes.</title>
        <authorList>
            <person name="Li C."/>
            <person name="Wickell D."/>
            <person name="Kuo L.Y."/>
            <person name="Chen X."/>
            <person name="Nie B."/>
            <person name="Liao X."/>
            <person name="Peng D."/>
            <person name="Ji J."/>
            <person name="Jenkins J."/>
            <person name="Williams M."/>
            <person name="Shu S."/>
            <person name="Plott C."/>
            <person name="Barry K."/>
            <person name="Rajasekar S."/>
            <person name="Grimwood J."/>
            <person name="Han X."/>
            <person name="Sun S."/>
            <person name="Hou Z."/>
            <person name="He W."/>
            <person name="Dai G."/>
            <person name="Sun C."/>
            <person name="Schmutz J."/>
            <person name="Leebens-Mack J.H."/>
            <person name="Li F.W."/>
            <person name="Wang L."/>
        </authorList>
    </citation>
    <scope>NUCLEOTIDE SEQUENCE [LARGE SCALE GENOMIC DNA]</scope>
    <source>
        <strain evidence="2">cv. PW_Plant_1</strain>
    </source>
</reference>
<sequence length="811" mass="87134">MANLFKICSQARRPLQSHAHAFQKGYFYHQFVEALQRSVQGAKVGSTNIVHRTNNYCKAFRSKWGADSLLLASHETRPLLDDALPVVLFVEHVTKDIAHIAHCAKLPRYQNDSEYGSFSDECKCHNLWPPSQRAGLWGVANPIFALSSRGFKSNAVLEAKPKLGPSGEIPSKKGKKKQGQSVGPPVERPYVPSQPVVIRSSPQRVVEIYEGITLEILAQRVNQPLEAVEGMLASLGESGISASQPVGIDAAELVALEFGADVKRVRPVFNDSKVNGQLRQDGSQVLPLRPPVITVMGHVDHGKTSLLDALRKTSVAAGEAGGITQHMGAFVVPMPSGASLTFLDTPGHAAFSAMRARGAAVTDVVVLVVAADDGVMPQTLEALAHAQAAKVPIVVAINKCDKPEANPSKVRQQLCAEGLELEEIGGDVQVVEISATKGTGLDKLEEALLLTAELMDLRARVDGDAHAVVVEARVDRGYGPLATVIVQSGTLVSSLFIVVGTQWGRIRSLRDTLGRQVGSAGPSTPVEIDGLRGVPLAGDEVLVVPTEERARKLSQMRQLKMEQERLQKLNRKLSSLASDPTEEEKAEKVEMALVVKADVQGTAEAVSQAIESLNSPQVAVNIVHTGVGPVSQSDVDLAEACGACIVGFNVRSIGGAIDAAARRAKVVLRQHRVIYHLLEDIGSLIVDKAPGVKETRVAGQAEVLNVYELKGKGRAGVGATKIAGCRVFDGRIQRDLRVKVLRSGEVLFEGSLQSLRREKLDVEAVGKGTECGMIVQDWTEFHVGDIVQFIEDVKRMPKFISSESGAVRIEC</sequence>
<comment type="caution">
    <text evidence="1">The sequence shown here is derived from an EMBL/GenBank/DDBJ whole genome shotgun (WGS) entry which is preliminary data.</text>
</comment>
<proteinExistence type="predicted"/>
<evidence type="ECO:0000313" key="2">
    <source>
        <dbReference type="Proteomes" id="UP001162992"/>
    </source>
</evidence>
<dbReference type="Proteomes" id="UP001162992">
    <property type="component" value="Chromosome 11"/>
</dbReference>
<organism evidence="1 2">
    <name type="scientific">Diphasiastrum complanatum</name>
    <name type="common">Issler's clubmoss</name>
    <name type="synonym">Lycopodium complanatum</name>
    <dbReference type="NCBI Taxonomy" id="34168"/>
    <lineage>
        <taxon>Eukaryota</taxon>
        <taxon>Viridiplantae</taxon>
        <taxon>Streptophyta</taxon>
        <taxon>Embryophyta</taxon>
        <taxon>Tracheophyta</taxon>
        <taxon>Lycopodiopsida</taxon>
        <taxon>Lycopodiales</taxon>
        <taxon>Lycopodiaceae</taxon>
        <taxon>Lycopodioideae</taxon>
        <taxon>Diphasiastrum</taxon>
    </lineage>
</organism>
<protein>
    <submittedName>
        <fullName evidence="1">Uncharacterized protein</fullName>
    </submittedName>
</protein>
<evidence type="ECO:0000313" key="1">
    <source>
        <dbReference type="EMBL" id="KAJ7537975.1"/>
    </source>
</evidence>
<keyword evidence="2" id="KW-1185">Reference proteome</keyword>
<name>A0ACC2C7L1_DIPCM</name>
<dbReference type="EMBL" id="CM055102">
    <property type="protein sequence ID" value="KAJ7537975.1"/>
    <property type="molecule type" value="Genomic_DNA"/>
</dbReference>
<accession>A0ACC2C7L1</accession>